<dbReference type="KEGG" id="pdec:H1Q58_12405"/>
<dbReference type="Pfam" id="PF01370">
    <property type="entry name" value="Epimerase"/>
    <property type="match status" value="1"/>
</dbReference>
<dbReference type="InterPro" id="IPR050177">
    <property type="entry name" value="Lipid_A_modif_metabolic_enz"/>
</dbReference>
<dbReference type="EMBL" id="CP059540">
    <property type="protein sequence ID" value="QMT16762.1"/>
    <property type="molecule type" value="Genomic_DNA"/>
</dbReference>
<gene>
    <name evidence="2" type="ORF">H1Q58_12405</name>
</gene>
<dbReference type="Proteomes" id="UP000514716">
    <property type="component" value="Chromosome"/>
</dbReference>
<proteinExistence type="predicted"/>
<accession>A0A7D7RVI2</accession>
<evidence type="ECO:0000313" key="3">
    <source>
        <dbReference type="Proteomes" id="UP000514716"/>
    </source>
</evidence>
<sequence>MKILITGLKSYVGKQLEKRIKELNKNWSVDFISLREDSWRNKSFQEYDVIYHVASIVHKKEKEKDKEIYYSVNRDLTYQLASKAREEGVQSFIFLSTLAVYGLIGEIDKDIIIDNHTQLKPNTYYGESKLEAEELLLSLQTVNFKTCIVRAPMIYGPSSPGNYSSLRKLALLTPIFPEISNSRSMIFIDNLSDIVICIIENRISGVKLVGNSYNASTSIIVKEIREAKNKKTILSPKLGLLIIRFGKRSDLLKKIFGNLTYQKDATFKLSNSSNEIGLVSSIKKTEGATK</sequence>
<name>A0A7D7RVI2_PLAMR</name>
<dbReference type="InterPro" id="IPR036291">
    <property type="entry name" value="NAD(P)-bd_dom_sf"/>
</dbReference>
<reference evidence="2 3" key="1">
    <citation type="submission" date="2020-07" db="EMBL/GenBank/DDBJ databases">
        <title>Screening of a cold-adapted Planococcus bacterium producing protease in traditional shrimp paste and protease identification by genome sequencing.</title>
        <authorList>
            <person name="Gao R."/>
            <person name="Leng W."/>
            <person name="Chu Q."/>
            <person name="Wu X."/>
            <person name="Liu H."/>
            <person name="Li X."/>
        </authorList>
    </citation>
    <scope>NUCLEOTIDE SEQUENCE [LARGE SCALE GENOMIC DNA]</scope>
    <source>
        <strain evidence="2 3">XJ11</strain>
    </source>
</reference>
<feature type="domain" description="NAD-dependent epimerase/dehydratase" evidence="1">
    <location>
        <begin position="3"/>
        <end position="205"/>
    </location>
</feature>
<keyword evidence="3" id="KW-1185">Reference proteome</keyword>
<dbReference type="RefSeq" id="WP_182091702.1">
    <property type="nucleotide sequence ID" value="NZ_CP059540.1"/>
</dbReference>
<evidence type="ECO:0000259" key="1">
    <source>
        <dbReference type="Pfam" id="PF01370"/>
    </source>
</evidence>
<dbReference type="SUPFAM" id="SSF51735">
    <property type="entry name" value="NAD(P)-binding Rossmann-fold domains"/>
    <property type="match status" value="1"/>
</dbReference>
<dbReference type="Gene3D" id="3.40.50.720">
    <property type="entry name" value="NAD(P)-binding Rossmann-like Domain"/>
    <property type="match status" value="1"/>
</dbReference>
<dbReference type="InterPro" id="IPR001509">
    <property type="entry name" value="Epimerase_deHydtase"/>
</dbReference>
<dbReference type="PANTHER" id="PTHR43245:SF58">
    <property type="entry name" value="BLL5923 PROTEIN"/>
    <property type="match status" value="1"/>
</dbReference>
<organism evidence="2 3">
    <name type="scientific">Planococcus maritimus</name>
    <dbReference type="NCBI Taxonomy" id="192421"/>
    <lineage>
        <taxon>Bacteria</taxon>
        <taxon>Bacillati</taxon>
        <taxon>Bacillota</taxon>
        <taxon>Bacilli</taxon>
        <taxon>Bacillales</taxon>
        <taxon>Caryophanaceae</taxon>
        <taxon>Planococcus</taxon>
    </lineage>
</organism>
<dbReference type="AlphaFoldDB" id="A0A7D7RVI2"/>
<protein>
    <submittedName>
        <fullName evidence="2">NAD-dependent epimerase/dehydratase family protein</fullName>
    </submittedName>
</protein>
<evidence type="ECO:0000313" key="2">
    <source>
        <dbReference type="EMBL" id="QMT16762.1"/>
    </source>
</evidence>
<dbReference type="PANTHER" id="PTHR43245">
    <property type="entry name" value="BIFUNCTIONAL POLYMYXIN RESISTANCE PROTEIN ARNA"/>
    <property type="match status" value="1"/>
</dbReference>